<dbReference type="Proteomes" id="UP000299102">
    <property type="component" value="Unassembled WGS sequence"/>
</dbReference>
<organism evidence="1 2">
    <name type="scientific">Eumeta variegata</name>
    <name type="common">Bagworm moth</name>
    <name type="synonym">Eumeta japonica</name>
    <dbReference type="NCBI Taxonomy" id="151549"/>
    <lineage>
        <taxon>Eukaryota</taxon>
        <taxon>Metazoa</taxon>
        <taxon>Ecdysozoa</taxon>
        <taxon>Arthropoda</taxon>
        <taxon>Hexapoda</taxon>
        <taxon>Insecta</taxon>
        <taxon>Pterygota</taxon>
        <taxon>Neoptera</taxon>
        <taxon>Endopterygota</taxon>
        <taxon>Lepidoptera</taxon>
        <taxon>Glossata</taxon>
        <taxon>Ditrysia</taxon>
        <taxon>Tineoidea</taxon>
        <taxon>Psychidae</taxon>
        <taxon>Oiketicinae</taxon>
        <taxon>Eumeta</taxon>
    </lineage>
</organism>
<dbReference type="AlphaFoldDB" id="A0A4C1WNK1"/>
<comment type="caution">
    <text evidence="1">The sequence shown here is derived from an EMBL/GenBank/DDBJ whole genome shotgun (WGS) entry which is preliminary data.</text>
</comment>
<keyword evidence="2" id="KW-1185">Reference proteome</keyword>
<accession>A0A4C1WNK1</accession>
<sequence length="150" mass="16601">MTHRMAGYKLRGRSNTLSRHALEAQRKMTTKGKDSVTLDKFNSTANLADNPGFQSTISVASANGPIEDKKYNPFEHRQIAHPNSFPQVFETVLRRLQQSQTHGCPAPGAPVADVGLGVLLALVFCRLSRRGCLRRFSLTSTNPHRQLSSK</sequence>
<evidence type="ECO:0000313" key="2">
    <source>
        <dbReference type="Proteomes" id="UP000299102"/>
    </source>
</evidence>
<dbReference type="EMBL" id="BGZK01000591">
    <property type="protein sequence ID" value="GBP51889.1"/>
    <property type="molecule type" value="Genomic_DNA"/>
</dbReference>
<proteinExistence type="predicted"/>
<gene>
    <name evidence="1" type="ORF">EVAR_47066_1</name>
</gene>
<protein>
    <submittedName>
        <fullName evidence="1">Uncharacterized protein</fullName>
    </submittedName>
</protein>
<reference evidence="1 2" key="1">
    <citation type="journal article" date="2019" name="Commun. Biol.">
        <title>The bagworm genome reveals a unique fibroin gene that provides high tensile strength.</title>
        <authorList>
            <person name="Kono N."/>
            <person name="Nakamura H."/>
            <person name="Ohtoshi R."/>
            <person name="Tomita M."/>
            <person name="Numata K."/>
            <person name="Arakawa K."/>
        </authorList>
    </citation>
    <scope>NUCLEOTIDE SEQUENCE [LARGE SCALE GENOMIC DNA]</scope>
</reference>
<evidence type="ECO:0000313" key="1">
    <source>
        <dbReference type="EMBL" id="GBP51889.1"/>
    </source>
</evidence>
<dbReference type="OrthoDB" id="1684102at2759"/>
<name>A0A4C1WNK1_EUMVA</name>